<dbReference type="OrthoDB" id="425925at2759"/>
<accession>A0A8H5H8X3</accession>
<dbReference type="InterPro" id="IPR019459">
    <property type="entry name" value="GRAB"/>
</dbReference>
<feature type="compositionally biased region" description="Polar residues" evidence="5">
    <location>
        <begin position="481"/>
        <end position="493"/>
    </location>
</feature>
<feature type="compositionally biased region" description="Polar residues" evidence="5">
    <location>
        <begin position="32"/>
        <end position="50"/>
    </location>
</feature>
<feature type="region of interest" description="Disordered" evidence="5">
    <location>
        <begin position="378"/>
        <end position="413"/>
    </location>
</feature>
<feature type="domain" description="GRIP" evidence="6">
    <location>
        <begin position="332"/>
        <end position="383"/>
    </location>
</feature>
<dbReference type="PANTHER" id="PTHR18921">
    <property type="entry name" value="MYOSIN HEAVY CHAIN - RELATED"/>
    <property type="match status" value="1"/>
</dbReference>
<dbReference type="Proteomes" id="UP000565441">
    <property type="component" value="Unassembled WGS sequence"/>
</dbReference>
<evidence type="ECO:0000313" key="8">
    <source>
        <dbReference type="Proteomes" id="UP000565441"/>
    </source>
</evidence>
<evidence type="ECO:0000256" key="5">
    <source>
        <dbReference type="SAM" id="MobiDB-lite"/>
    </source>
</evidence>
<dbReference type="PROSITE" id="PS50913">
    <property type="entry name" value="GRIP"/>
    <property type="match status" value="1"/>
</dbReference>
<evidence type="ECO:0000256" key="4">
    <source>
        <dbReference type="SAM" id="Coils"/>
    </source>
</evidence>
<comment type="subcellular location">
    <subcellularLocation>
        <location evidence="1">Golgi apparatus</location>
    </subcellularLocation>
</comment>
<feature type="region of interest" description="Disordered" evidence="5">
    <location>
        <begin position="1"/>
        <end position="58"/>
    </location>
</feature>
<sequence length="511" mass="57282">MSGNGSPSSSSSPIKSLASDARASIDSERSLNRLSVDSLTANGHTPTHNGDSGDADSDPIAQLQRELERTREEKDTLATQYRNLLAKLTTMRTTLGNKLKQDAEELDRREQLVQQLTAQNDDLVSTVETLKEELIASHEEADRAANELDTMRSRVLEENAQESLLRERELREMQTELERCRMEREEWERTALQERALVDDLRSSTETYKRELELEREARESELLELESEREKSDNLQSVLQDFQAAKDHELKQAVKENESQLTVVTQSLAEFKHRALTAELQLEESRANISRTQELEQEVKEKNLLIGKLRHETVIINEHLMEALRRLRRNSSDTNVDRRLVTNVLLSFLNTPRADAKRFEMLSLLATILSWTDPEREKAGLQRAQPTTMPAPSFWSRSSANNSSAKSMDLDKTDETESFSRLWVEFLLTEAASGESPAAFTSSPPPRNTSLPGTPTGASYPTNLPKNNGGAGTGTRRLASYTSPSAMASSPNLVLAAPPSRKGKERDLGP</sequence>
<dbReference type="GO" id="GO:0006888">
    <property type="term" value="P:endoplasmic reticulum to Golgi vesicle-mediated transport"/>
    <property type="evidence" value="ECO:0007669"/>
    <property type="project" value="TreeGrafter"/>
</dbReference>
<dbReference type="PANTHER" id="PTHR18921:SF2">
    <property type="entry name" value="THYROID RECEPTOR-INTERACTING PROTEIN 11"/>
    <property type="match status" value="1"/>
</dbReference>
<feature type="compositionally biased region" description="Low complexity" evidence="5">
    <location>
        <begin position="1"/>
        <end position="13"/>
    </location>
</feature>
<keyword evidence="8" id="KW-1185">Reference proteome</keyword>
<dbReference type="InterPro" id="IPR000237">
    <property type="entry name" value="GRIP_dom"/>
</dbReference>
<dbReference type="EMBL" id="JAACJP010000018">
    <property type="protein sequence ID" value="KAF5378839.1"/>
    <property type="molecule type" value="Genomic_DNA"/>
</dbReference>
<dbReference type="GO" id="GO:0031267">
    <property type="term" value="F:small GTPase binding"/>
    <property type="evidence" value="ECO:0007669"/>
    <property type="project" value="TreeGrafter"/>
</dbReference>
<dbReference type="GO" id="GO:0007030">
    <property type="term" value="P:Golgi organization"/>
    <property type="evidence" value="ECO:0007669"/>
    <property type="project" value="TreeGrafter"/>
</dbReference>
<evidence type="ECO:0000256" key="2">
    <source>
        <dbReference type="ARBA" id="ARBA00023034"/>
    </source>
</evidence>
<evidence type="ECO:0000259" key="6">
    <source>
        <dbReference type="PROSITE" id="PS50913"/>
    </source>
</evidence>
<comment type="caution">
    <text evidence="7">The sequence shown here is derived from an EMBL/GenBank/DDBJ whole genome shotgun (WGS) entry which is preliminary data.</text>
</comment>
<evidence type="ECO:0000256" key="3">
    <source>
        <dbReference type="ARBA" id="ARBA00023054"/>
    </source>
</evidence>
<feature type="coiled-coil region" evidence="4">
    <location>
        <begin position="60"/>
        <end position="313"/>
    </location>
</feature>
<reference evidence="7 8" key="1">
    <citation type="journal article" date="2020" name="ISME J.">
        <title>Uncovering the hidden diversity of litter-decomposition mechanisms in mushroom-forming fungi.</title>
        <authorList>
            <person name="Floudas D."/>
            <person name="Bentzer J."/>
            <person name="Ahren D."/>
            <person name="Johansson T."/>
            <person name="Persson P."/>
            <person name="Tunlid A."/>
        </authorList>
    </citation>
    <scope>NUCLEOTIDE SEQUENCE [LARGE SCALE GENOMIC DNA]</scope>
    <source>
        <strain evidence="7 8">CBS 661.87</strain>
    </source>
</reference>
<keyword evidence="3 4" id="KW-0175">Coiled coil</keyword>
<keyword evidence="2" id="KW-0333">Golgi apparatus</keyword>
<evidence type="ECO:0000256" key="1">
    <source>
        <dbReference type="ARBA" id="ARBA00004555"/>
    </source>
</evidence>
<dbReference type="AlphaFoldDB" id="A0A8H5H8X3"/>
<feature type="compositionally biased region" description="Low complexity" evidence="5">
    <location>
        <begin position="394"/>
        <end position="408"/>
    </location>
</feature>
<organism evidence="7 8">
    <name type="scientific">Tricholomella constricta</name>
    <dbReference type="NCBI Taxonomy" id="117010"/>
    <lineage>
        <taxon>Eukaryota</taxon>
        <taxon>Fungi</taxon>
        <taxon>Dikarya</taxon>
        <taxon>Basidiomycota</taxon>
        <taxon>Agaricomycotina</taxon>
        <taxon>Agaricomycetes</taxon>
        <taxon>Agaricomycetidae</taxon>
        <taxon>Agaricales</taxon>
        <taxon>Tricholomatineae</taxon>
        <taxon>Lyophyllaceae</taxon>
        <taxon>Tricholomella</taxon>
    </lineage>
</organism>
<feature type="region of interest" description="Disordered" evidence="5">
    <location>
        <begin position="436"/>
        <end position="511"/>
    </location>
</feature>
<feature type="compositionally biased region" description="Polar residues" evidence="5">
    <location>
        <begin position="449"/>
        <end position="467"/>
    </location>
</feature>
<gene>
    <name evidence="7" type="ORF">D9615_006967</name>
</gene>
<dbReference type="Pfam" id="PF10375">
    <property type="entry name" value="GRAB"/>
    <property type="match status" value="1"/>
</dbReference>
<name>A0A8H5H8X3_9AGAR</name>
<dbReference type="GO" id="GO:0005794">
    <property type="term" value="C:Golgi apparatus"/>
    <property type="evidence" value="ECO:0007669"/>
    <property type="project" value="UniProtKB-SubCell"/>
</dbReference>
<evidence type="ECO:0000313" key="7">
    <source>
        <dbReference type="EMBL" id="KAF5378839.1"/>
    </source>
</evidence>
<proteinExistence type="predicted"/>
<protein>
    <recommendedName>
        <fullName evidence="6">GRIP domain-containing protein</fullName>
    </recommendedName>
</protein>